<gene>
    <name evidence="7" type="ORF">AL072_21980</name>
</gene>
<evidence type="ECO:0000256" key="2">
    <source>
        <dbReference type="ARBA" id="ARBA00022448"/>
    </source>
</evidence>
<evidence type="ECO:0000256" key="4">
    <source>
        <dbReference type="ARBA" id="ARBA00022970"/>
    </source>
</evidence>
<evidence type="ECO:0000256" key="1">
    <source>
        <dbReference type="ARBA" id="ARBA00010062"/>
    </source>
</evidence>
<feature type="domain" description="Leucine-binding protein" evidence="6">
    <location>
        <begin position="35"/>
        <end position="364"/>
    </location>
</feature>
<keyword evidence="4" id="KW-0029">Amino-acid transport</keyword>
<reference evidence="7 8" key="2">
    <citation type="journal article" date="2016" name="Genome Announc.">
        <title>Complete Genome Sequence of a Strain of Azospirillum thiophilum Isolated from a Sulfide Spring.</title>
        <authorList>
            <person name="Fomenkov A."/>
            <person name="Vincze T."/>
            <person name="Grabovich M."/>
            <person name="Anton B.P."/>
            <person name="Dubinina G."/>
            <person name="Orlova M."/>
            <person name="Belousova E."/>
            <person name="Roberts R.J."/>
        </authorList>
    </citation>
    <scope>NUCLEOTIDE SEQUENCE [LARGE SCALE GENOMIC DNA]</scope>
    <source>
        <strain evidence="7 8">BV-S</strain>
    </source>
</reference>
<dbReference type="AlphaFoldDB" id="A0AAC8W1X9"/>
<sequence>MPILKTLAAGAAALAMAALWVPQAVAQAPAQTAGPIRIGVPLPLTGVLAVGGQTILSGVKFAAEEINAGGGLLGRPVELLIEDTKSEPNTAATIAAKMVTEDKVYAFVGGYGSTADFALLSSVKRYKPLFIHTGSSSVRLETSFGKEDWYYHIYIWDYHRQKAASRFLASIEPKVNTVALAYEDGLYGADAAKYAEEYFSKAGMKLVMKEPFKSGSPDFSPVLSRVKSLNPDAFFSVGYSGDNLQLVRQMKSLGIKPKLTMVVSAGDRRADYGDMSEGLTMITEWSTADRTPAAAELIRKVEAKGQAIAPVFPQGYAGMMTLADAIRTAGSLDQDKVRKVLSTATFDTPYGKIGYRASEGGGLHQLLSDETMVIVQHRKEGEEVVYPAAKAGGKLAYPAP</sequence>
<evidence type="ECO:0000256" key="5">
    <source>
        <dbReference type="SAM" id="SignalP"/>
    </source>
</evidence>
<dbReference type="InterPro" id="IPR028082">
    <property type="entry name" value="Peripla_BP_I"/>
</dbReference>
<dbReference type="KEGG" id="ati:AL072_21980"/>
<dbReference type="GO" id="GO:0006865">
    <property type="term" value="P:amino acid transport"/>
    <property type="evidence" value="ECO:0007669"/>
    <property type="project" value="UniProtKB-KW"/>
</dbReference>
<evidence type="ECO:0000313" key="7">
    <source>
        <dbReference type="EMBL" id="ALG73639.1"/>
    </source>
</evidence>
<dbReference type="Gene3D" id="3.40.50.2300">
    <property type="match status" value="2"/>
</dbReference>
<dbReference type="RefSeq" id="WP_045584317.1">
    <property type="nucleotide sequence ID" value="NZ_CP012403.1"/>
</dbReference>
<evidence type="ECO:0000256" key="3">
    <source>
        <dbReference type="ARBA" id="ARBA00022729"/>
    </source>
</evidence>
<feature type="signal peptide" evidence="5">
    <location>
        <begin position="1"/>
        <end position="26"/>
    </location>
</feature>
<feature type="chain" id="PRO_5041947441" description="Leucine-binding protein domain-containing protein" evidence="5">
    <location>
        <begin position="27"/>
        <end position="400"/>
    </location>
</feature>
<keyword evidence="8" id="KW-1185">Reference proteome</keyword>
<dbReference type="InterPro" id="IPR000709">
    <property type="entry name" value="Leu_Ile_Val-bd"/>
</dbReference>
<dbReference type="PRINTS" id="PR00337">
    <property type="entry name" value="LEUILEVALBP"/>
</dbReference>
<dbReference type="EMBL" id="CP012403">
    <property type="protein sequence ID" value="ALG73639.1"/>
    <property type="molecule type" value="Genomic_DNA"/>
</dbReference>
<dbReference type="InterPro" id="IPR028081">
    <property type="entry name" value="Leu-bd"/>
</dbReference>
<protein>
    <recommendedName>
        <fullName evidence="6">Leucine-binding protein domain-containing protein</fullName>
    </recommendedName>
</protein>
<dbReference type="SUPFAM" id="SSF53822">
    <property type="entry name" value="Periplasmic binding protein-like I"/>
    <property type="match status" value="1"/>
</dbReference>
<reference evidence="8" key="1">
    <citation type="submission" date="2015-12" db="EMBL/GenBank/DDBJ databases">
        <title>Complete Genome Sequence of Azospirillum thiophilum BV-S.</title>
        <authorList>
            <person name="Fomenkov A."/>
            <person name="Vincze T."/>
            <person name="Grabovich M."/>
            <person name="Dubinina G."/>
            <person name="Orlova M."/>
            <person name="Belousova E."/>
            <person name="Roberts R.J."/>
        </authorList>
    </citation>
    <scope>NUCLEOTIDE SEQUENCE [LARGE SCALE GENOMIC DNA]</scope>
    <source>
        <strain evidence="8">BV-S</strain>
    </source>
</reference>
<dbReference type="Pfam" id="PF13458">
    <property type="entry name" value="Peripla_BP_6"/>
    <property type="match status" value="1"/>
</dbReference>
<dbReference type="InterPro" id="IPR051010">
    <property type="entry name" value="BCAA_transport"/>
</dbReference>
<dbReference type="Proteomes" id="UP000069935">
    <property type="component" value="Chromosome 3"/>
</dbReference>
<accession>A0AAC8W1X9</accession>
<organism evidence="7 8">
    <name type="scientific">Azospirillum thiophilum</name>
    <dbReference type="NCBI Taxonomy" id="528244"/>
    <lineage>
        <taxon>Bacteria</taxon>
        <taxon>Pseudomonadati</taxon>
        <taxon>Pseudomonadota</taxon>
        <taxon>Alphaproteobacteria</taxon>
        <taxon>Rhodospirillales</taxon>
        <taxon>Azospirillaceae</taxon>
        <taxon>Azospirillum</taxon>
    </lineage>
</organism>
<keyword evidence="3 5" id="KW-0732">Signal</keyword>
<keyword evidence="2" id="KW-0813">Transport</keyword>
<evidence type="ECO:0000313" key="8">
    <source>
        <dbReference type="Proteomes" id="UP000069935"/>
    </source>
</evidence>
<name>A0AAC8W1X9_9PROT</name>
<dbReference type="PANTHER" id="PTHR30483:SF37">
    <property type="entry name" value="ABC TRANSPORTER SUBSTRATE-BINDING PROTEIN"/>
    <property type="match status" value="1"/>
</dbReference>
<comment type="similarity">
    <text evidence="1">Belongs to the leucine-binding protein family.</text>
</comment>
<dbReference type="CDD" id="cd06338">
    <property type="entry name" value="PBP1_ABC_ligand_binding-like"/>
    <property type="match status" value="1"/>
</dbReference>
<evidence type="ECO:0000259" key="6">
    <source>
        <dbReference type="Pfam" id="PF13458"/>
    </source>
</evidence>
<dbReference type="PANTHER" id="PTHR30483">
    <property type="entry name" value="LEUCINE-SPECIFIC-BINDING PROTEIN"/>
    <property type="match status" value="1"/>
</dbReference>
<proteinExistence type="inferred from homology"/>